<dbReference type="Pfam" id="PF01503">
    <property type="entry name" value="PRA-PH"/>
    <property type="match status" value="1"/>
</dbReference>
<evidence type="ECO:0000313" key="1">
    <source>
        <dbReference type="EMBL" id="AOQ27249.1"/>
    </source>
</evidence>
<dbReference type="InterPro" id="IPR021130">
    <property type="entry name" value="PRib-ATP_PPHydrolase-like"/>
</dbReference>
<organism evidence="1 2">
    <name type="scientific">Escherichia phage ESCO13</name>
    <dbReference type="NCBI Taxonomy" id="1881104"/>
    <lineage>
        <taxon>Viruses</taxon>
        <taxon>Duplodnaviria</taxon>
        <taxon>Heunggongvirae</taxon>
        <taxon>Uroviricota</taxon>
        <taxon>Caudoviricetes</taxon>
        <taxon>Stephanstirmvirinae</taxon>
        <taxon>Phapecoctavirus</taxon>
        <taxon>Phapecoctavirus ESCO13</taxon>
    </lineage>
</organism>
<proteinExistence type="predicted"/>
<dbReference type="Proteomes" id="UP000225358">
    <property type="component" value="Segment"/>
</dbReference>
<reference evidence="1" key="1">
    <citation type="submission" date="2017-02" db="EMBL/GenBank/DDBJ databases">
        <title>Complete genome sequence of two Escherichia coli phages, vB_EcoM_ ESCO5 and vB_EcoM_ESCO13, which are related to phAPEC8.</title>
        <authorList>
            <person name="Trotereau A."/>
            <person name="Gonnet M."/>
            <person name="Viardot A."/>
            <person name="Lalmanach A.-C."/>
            <person name="Guabiraba R."/>
            <person name="Chanteloup N."/>
            <person name="Schouler C."/>
        </authorList>
    </citation>
    <scope>NUCLEOTIDE SEQUENCE [LARGE SCALE GENOMIC DNA]</scope>
</reference>
<accession>A0A1D7XFC6</accession>
<sequence length="241" mass="27647">MIENFFKDIKFDTEFFKNAAKHVIDWNAKARGGEQPEFTQELFMSQIGFVREELKEYETAAKVNDHVELLDAAADIFVVSSYLTYMFFGEEHTMNFLDYAVGDVFTPTVYTDFDALEQTFTEPVQMALMAAGIMRMSRDTLIRSKYPEKKVIKEVLKSNDSKYPTKQQLLKTWKTSDIDSAIAQECAAIEERNANRPEGAYTGVHAVYNEKQKVYVFFDDKGKIMKPSTFVKPNIAGIINK</sequence>
<evidence type="ECO:0008006" key="3">
    <source>
        <dbReference type="Google" id="ProtNLM"/>
    </source>
</evidence>
<keyword evidence="2" id="KW-1185">Reference proteome</keyword>
<protein>
    <recommendedName>
        <fullName evidence="3">Phosphoribosyl-ATP pyrophosphohydrolase</fullName>
    </recommendedName>
</protein>
<name>A0A1D7XFC6_9CAUD</name>
<dbReference type="EMBL" id="KX552041">
    <property type="protein sequence ID" value="AOQ27249.1"/>
    <property type="molecule type" value="Genomic_DNA"/>
</dbReference>
<gene>
    <name evidence="1" type="ORF">ESCO13_00121</name>
</gene>
<evidence type="ECO:0000313" key="2">
    <source>
        <dbReference type="Proteomes" id="UP000225358"/>
    </source>
</evidence>